<protein>
    <submittedName>
        <fullName evidence="1">Uncharacterized protein</fullName>
    </submittedName>
</protein>
<keyword evidence="2" id="KW-1185">Reference proteome</keyword>
<dbReference type="Proteomes" id="UP001497482">
    <property type="component" value="Chromosome 4"/>
</dbReference>
<dbReference type="EMBL" id="OZ035826">
    <property type="protein sequence ID" value="CAL1604951.1"/>
    <property type="molecule type" value="Genomic_DNA"/>
</dbReference>
<name>A0AAV2LS59_KNICA</name>
<organism evidence="1 2">
    <name type="scientific">Knipowitschia caucasica</name>
    <name type="common">Caucasian dwarf goby</name>
    <name type="synonym">Pomatoschistus caucasicus</name>
    <dbReference type="NCBI Taxonomy" id="637954"/>
    <lineage>
        <taxon>Eukaryota</taxon>
        <taxon>Metazoa</taxon>
        <taxon>Chordata</taxon>
        <taxon>Craniata</taxon>
        <taxon>Vertebrata</taxon>
        <taxon>Euteleostomi</taxon>
        <taxon>Actinopterygii</taxon>
        <taxon>Neopterygii</taxon>
        <taxon>Teleostei</taxon>
        <taxon>Neoteleostei</taxon>
        <taxon>Acanthomorphata</taxon>
        <taxon>Gobiaria</taxon>
        <taxon>Gobiiformes</taxon>
        <taxon>Gobioidei</taxon>
        <taxon>Gobiidae</taxon>
        <taxon>Gobiinae</taxon>
        <taxon>Knipowitschia</taxon>
    </lineage>
</organism>
<dbReference type="AlphaFoldDB" id="A0AAV2LS59"/>
<reference evidence="1 2" key="1">
    <citation type="submission" date="2024-04" db="EMBL/GenBank/DDBJ databases">
        <authorList>
            <person name="Waldvogel A.-M."/>
            <person name="Schoenle A."/>
        </authorList>
    </citation>
    <scope>NUCLEOTIDE SEQUENCE [LARGE SCALE GENOMIC DNA]</scope>
</reference>
<evidence type="ECO:0000313" key="2">
    <source>
        <dbReference type="Proteomes" id="UP001497482"/>
    </source>
</evidence>
<proteinExistence type="predicted"/>
<sequence length="136" mass="14353">MIERSENTPTAADSGFWSSANGRSCRTAERPALVVSLRALYSVRLTSPLSCSENHNVKINGWCVRAGPLQCDEVVVPVALRWHHSAAIKNCKTVKLSDGAQTPGPSAKPPLTATLHSCFGAAKTPPCSVVSGITTP</sequence>
<gene>
    <name evidence="1" type="ORF">KC01_LOCUS32378</name>
</gene>
<accession>A0AAV2LS59</accession>
<evidence type="ECO:0000313" key="1">
    <source>
        <dbReference type="EMBL" id="CAL1604951.1"/>
    </source>
</evidence>